<accession>A0A5B9EJE6</accession>
<dbReference type="PRINTS" id="PR00081">
    <property type="entry name" value="GDHRDH"/>
</dbReference>
<dbReference type="OrthoDB" id="9803333at2"/>
<gene>
    <name evidence="2" type="ORF">FTW19_22530</name>
</gene>
<dbReference type="SUPFAM" id="SSF51735">
    <property type="entry name" value="NAD(P)-binding Rossmann-fold domains"/>
    <property type="match status" value="1"/>
</dbReference>
<dbReference type="PROSITE" id="PS00061">
    <property type="entry name" value="ADH_SHORT"/>
    <property type="match status" value="1"/>
</dbReference>
<dbReference type="PRINTS" id="PR00080">
    <property type="entry name" value="SDRFAMILY"/>
</dbReference>
<dbReference type="InterPro" id="IPR020904">
    <property type="entry name" value="Sc_DH/Rdtase_CS"/>
</dbReference>
<sequence>MRVAIVTGAAQGIGRRTAEVLGEAGYTLLLLDMQSCEATLSAVRATGAEAEALTGDITDEAFIAQAVSLVAERWGRVDVLVNNAGISFIAPAETVEASAFRRVLEVNLVAPFVLSRAFGSIMLAQREGSIVNVASIAGLVGVSDRTAYNASKHGLIGLTRTLAGEWGGRGVRVNAVCPGWVKTEMDVADQAGGGYTDDDITGRVPMARFASPDDIARAILFLADPAQSGFINGQALAVDGGWTADGSWQSLRMRKR</sequence>
<protein>
    <submittedName>
        <fullName evidence="2">SDR family oxidoreductase</fullName>
    </submittedName>
</protein>
<dbReference type="AlphaFoldDB" id="A0A5B9EJE6"/>
<organism evidence="2 3">
    <name type="scientific">Terriglobus albidus</name>
    <dbReference type="NCBI Taxonomy" id="1592106"/>
    <lineage>
        <taxon>Bacteria</taxon>
        <taxon>Pseudomonadati</taxon>
        <taxon>Acidobacteriota</taxon>
        <taxon>Terriglobia</taxon>
        <taxon>Terriglobales</taxon>
        <taxon>Acidobacteriaceae</taxon>
        <taxon>Terriglobus</taxon>
    </lineage>
</organism>
<dbReference type="PANTHER" id="PTHR42760">
    <property type="entry name" value="SHORT-CHAIN DEHYDROGENASES/REDUCTASES FAMILY MEMBER"/>
    <property type="match status" value="1"/>
</dbReference>
<comment type="similarity">
    <text evidence="1">Belongs to the short-chain dehydrogenases/reductases (SDR) family.</text>
</comment>
<dbReference type="FunFam" id="3.40.50.720:FF:000084">
    <property type="entry name" value="Short-chain dehydrogenase reductase"/>
    <property type="match status" value="1"/>
</dbReference>
<dbReference type="GO" id="GO:0016616">
    <property type="term" value="F:oxidoreductase activity, acting on the CH-OH group of donors, NAD or NADP as acceptor"/>
    <property type="evidence" value="ECO:0007669"/>
    <property type="project" value="TreeGrafter"/>
</dbReference>
<dbReference type="InterPro" id="IPR002347">
    <property type="entry name" value="SDR_fam"/>
</dbReference>
<proteinExistence type="inferred from homology"/>
<dbReference type="EMBL" id="CP042806">
    <property type="protein sequence ID" value="QEE30517.1"/>
    <property type="molecule type" value="Genomic_DNA"/>
</dbReference>
<reference evidence="2 3" key="1">
    <citation type="submission" date="2019-08" db="EMBL/GenBank/DDBJ databases">
        <title>Complete genome sequence of Terriglobus albidus strain ORNL.</title>
        <authorList>
            <person name="Podar M."/>
        </authorList>
    </citation>
    <scope>NUCLEOTIDE SEQUENCE [LARGE SCALE GENOMIC DNA]</scope>
    <source>
        <strain evidence="2 3">ORNL</strain>
    </source>
</reference>
<name>A0A5B9EJE6_9BACT</name>
<dbReference type="Proteomes" id="UP000321820">
    <property type="component" value="Chromosome"/>
</dbReference>
<dbReference type="Gene3D" id="3.40.50.720">
    <property type="entry name" value="NAD(P)-binding Rossmann-like Domain"/>
    <property type="match status" value="1"/>
</dbReference>
<evidence type="ECO:0000256" key="1">
    <source>
        <dbReference type="ARBA" id="ARBA00006484"/>
    </source>
</evidence>
<keyword evidence="3" id="KW-1185">Reference proteome</keyword>
<dbReference type="InterPro" id="IPR036291">
    <property type="entry name" value="NAD(P)-bd_dom_sf"/>
</dbReference>
<dbReference type="KEGG" id="talb:FTW19_22530"/>
<dbReference type="CDD" id="cd05233">
    <property type="entry name" value="SDR_c"/>
    <property type="match status" value="1"/>
</dbReference>
<evidence type="ECO:0000313" key="3">
    <source>
        <dbReference type="Proteomes" id="UP000321820"/>
    </source>
</evidence>
<dbReference type="Pfam" id="PF13561">
    <property type="entry name" value="adh_short_C2"/>
    <property type="match status" value="1"/>
</dbReference>
<evidence type="ECO:0000313" key="2">
    <source>
        <dbReference type="EMBL" id="QEE30517.1"/>
    </source>
</evidence>
<dbReference type="RefSeq" id="WP_147649829.1">
    <property type="nucleotide sequence ID" value="NZ_CP042806.1"/>
</dbReference>